<protein>
    <recommendedName>
        <fullName evidence="9">Fe2OG dioxygenase domain-containing protein</fullName>
    </recommendedName>
</protein>
<proteinExistence type="predicted"/>
<dbReference type="EMBL" id="CADCWA010000099">
    <property type="protein sequence ID" value="CAA9518218.1"/>
    <property type="molecule type" value="Genomic_DNA"/>
</dbReference>
<evidence type="ECO:0000313" key="10">
    <source>
        <dbReference type="EMBL" id="CAA9518218.1"/>
    </source>
</evidence>
<keyword evidence="5" id="KW-0223">Dioxygenase</keyword>
<keyword evidence="7" id="KW-0408">Iron</keyword>
<comment type="cofactor">
    <cofactor evidence="1">
        <name>L-ascorbate</name>
        <dbReference type="ChEBI" id="CHEBI:38290"/>
    </cofactor>
</comment>
<keyword evidence="2" id="KW-0479">Metal-binding</keyword>
<dbReference type="AlphaFoldDB" id="A0A6J4TAD8"/>
<evidence type="ECO:0000256" key="2">
    <source>
        <dbReference type="ARBA" id="ARBA00022723"/>
    </source>
</evidence>
<dbReference type="InterPro" id="IPR005123">
    <property type="entry name" value="Oxoglu/Fe-dep_dioxygenase_dom"/>
</dbReference>
<evidence type="ECO:0000256" key="5">
    <source>
        <dbReference type="ARBA" id="ARBA00022964"/>
    </source>
</evidence>
<dbReference type="PANTHER" id="PTHR10869">
    <property type="entry name" value="PROLYL 4-HYDROXYLASE ALPHA SUBUNIT"/>
    <property type="match status" value="1"/>
</dbReference>
<organism evidence="10">
    <name type="scientific">uncultured Sphingomonas sp</name>
    <dbReference type="NCBI Taxonomy" id="158754"/>
    <lineage>
        <taxon>Bacteria</taxon>
        <taxon>Pseudomonadati</taxon>
        <taxon>Pseudomonadota</taxon>
        <taxon>Alphaproteobacteria</taxon>
        <taxon>Sphingomonadales</taxon>
        <taxon>Sphingomonadaceae</taxon>
        <taxon>Sphingomonas</taxon>
        <taxon>environmental samples</taxon>
    </lineage>
</organism>
<accession>A0A6J4TAD8</accession>
<keyword evidence="3" id="KW-0256">Endoplasmic reticulum</keyword>
<feature type="domain" description="Fe2OG dioxygenase" evidence="9">
    <location>
        <begin position="223"/>
        <end position="323"/>
    </location>
</feature>
<evidence type="ECO:0000256" key="1">
    <source>
        <dbReference type="ARBA" id="ARBA00001961"/>
    </source>
</evidence>
<sequence length="329" mass="36156">MKVRTSHHRAGMTAIDQAYRLAEAGQVRRAVALLKHEGDRGDPAALVELAAWYLGARYVERDLQLARQCFGSASKLGHQRASEIYTNLLANGTGGTRRWREALARLELAGRDDLVATEQRALLGAMDIDGDGEPRTKPTGQQLSDAPSVMLFKNFMTSTECRHLVERAKPGLSPSVVVHPATGQMVPHPVRTSDNAFFPWIDEDPVIHVLNRRIAAATATEASWGEPLQVLRYGPGQEYRPHHDAIAGADNQRILTFLVYLNDGYEGGETEFIRTGLKVAGCKGDGLMFRNADDAGRPDPNAVHAGRPVTAGEKMLATRWIHQRPFGPR</sequence>
<dbReference type="SUPFAM" id="SSF81901">
    <property type="entry name" value="HCP-like"/>
    <property type="match status" value="1"/>
</dbReference>
<reference evidence="10" key="1">
    <citation type="submission" date="2020-02" db="EMBL/GenBank/DDBJ databases">
        <authorList>
            <person name="Meier V. D."/>
        </authorList>
    </citation>
    <scope>NUCLEOTIDE SEQUENCE</scope>
    <source>
        <strain evidence="10">AVDCRST_MAG31</strain>
    </source>
</reference>
<dbReference type="InterPro" id="IPR045054">
    <property type="entry name" value="P4HA-like"/>
</dbReference>
<evidence type="ECO:0000256" key="6">
    <source>
        <dbReference type="ARBA" id="ARBA00023002"/>
    </source>
</evidence>
<dbReference type="GO" id="GO:0005506">
    <property type="term" value="F:iron ion binding"/>
    <property type="evidence" value="ECO:0007669"/>
    <property type="project" value="InterPro"/>
</dbReference>
<keyword evidence="8" id="KW-0325">Glycoprotein</keyword>
<evidence type="ECO:0000256" key="3">
    <source>
        <dbReference type="ARBA" id="ARBA00022824"/>
    </source>
</evidence>
<dbReference type="SMART" id="SM00702">
    <property type="entry name" value="P4Hc"/>
    <property type="match status" value="1"/>
</dbReference>
<evidence type="ECO:0000256" key="7">
    <source>
        <dbReference type="ARBA" id="ARBA00023004"/>
    </source>
</evidence>
<gene>
    <name evidence="10" type="ORF">AVDCRST_MAG31-1423</name>
</gene>
<dbReference type="Gene3D" id="1.25.40.10">
    <property type="entry name" value="Tetratricopeptide repeat domain"/>
    <property type="match status" value="1"/>
</dbReference>
<keyword evidence="6" id="KW-0560">Oxidoreductase</keyword>
<dbReference type="PANTHER" id="PTHR10869:SF246">
    <property type="entry name" value="TRANSMEMBRANE PROLYL 4-HYDROXYLASE"/>
    <property type="match status" value="1"/>
</dbReference>
<dbReference type="InterPro" id="IPR044862">
    <property type="entry name" value="Pro_4_hyd_alph_FE2OG_OXY"/>
</dbReference>
<evidence type="ECO:0000256" key="8">
    <source>
        <dbReference type="ARBA" id="ARBA00023180"/>
    </source>
</evidence>
<dbReference type="GO" id="GO:0004656">
    <property type="term" value="F:procollagen-proline 4-dioxygenase activity"/>
    <property type="evidence" value="ECO:0007669"/>
    <property type="project" value="TreeGrafter"/>
</dbReference>
<dbReference type="Gene3D" id="2.60.120.620">
    <property type="entry name" value="q2cbj1_9rhob like domain"/>
    <property type="match status" value="1"/>
</dbReference>
<name>A0A6J4TAD8_9SPHN</name>
<dbReference type="GO" id="GO:0031418">
    <property type="term" value="F:L-ascorbic acid binding"/>
    <property type="evidence" value="ECO:0007669"/>
    <property type="project" value="UniProtKB-KW"/>
</dbReference>
<dbReference type="InterPro" id="IPR011990">
    <property type="entry name" value="TPR-like_helical_dom_sf"/>
</dbReference>
<dbReference type="PROSITE" id="PS51471">
    <property type="entry name" value="FE2OG_OXY"/>
    <property type="match status" value="1"/>
</dbReference>
<evidence type="ECO:0000256" key="4">
    <source>
        <dbReference type="ARBA" id="ARBA00022896"/>
    </source>
</evidence>
<dbReference type="InterPro" id="IPR006620">
    <property type="entry name" value="Pro_4_hyd_alph"/>
</dbReference>
<dbReference type="Pfam" id="PF13640">
    <property type="entry name" value="2OG-FeII_Oxy_3"/>
    <property type="match status" value="1"/>
</dbReference>
<evidence type="ECO:0000259" key="9">
    <source>
        <dbReference type="PROSITE" id="PS51471"/>
    </source>
</evidence>
<keyword evidence="4" id="KW-0847">Vitamin C</keyword>